<organism evidence="8 9">
    <name type="scientific">Lientehia hominis</name>
    <dbReference type="NCBI Taxonomy" id="2897778"/>
    <lineage>
        <taxon>Bacteria</taxon>
        <taxon>Bacillati</taxon>
        <taxon>Bacillota</taxon>
        <taxon>Clostridia</taxon>
        <taxon>Lachnospirales</taxon>
        <taxon>Lachnospiraceae</taxon>
        <taxon>Lientehia</taxon>
    </lineage>
</organism>
<evidence type="ECO:0000259" key="6">
    <source>
        <dbReference type="PROSITE" id="PS50903"/>
    </source>
</evidence>
<dbReference type="InterPro" id="IPR012347">
    <property type="entry name" value="Ferritin-like"/>
</dbReference>
<dbReference type="RefSeq" id="WP_231063466.1">
    <property type="nucleotide sequence ID" value="NZ_JAJNOR010000010.1"/>
</dbReference>
<dbReference type="InterPro" id="IPR024934">
    <property type="entry name" value="Rubredoxin-like_dom"/>
</dbReference>
<dbReference type="InterPro" id="IPR003251">
    <property type="entry name" value="Rr_diiron-bd_dom"/>
</dbReference>
<dbReference type="Pfam" id="PF02915">
    <property type="entry name" value="Rubrerythrin"/>
    <property type="match status" value="2"/>
</dbReference>
<evidence type="ECO:0000256" key="3">
    <source>
        <dbReference type="ARBA" id="ARBA00022723"/>
    </source>
</evidence>
<evidence type="ECO:0000313" key="8">
    <source>
        <dbReference type="EMBL" id="MCD2493625.1"/>
    </source>
</evidence>
<keyword evidence="3" id="KW-0479">Metal-binding</keyword>
<evidence type="ECO:0000259" key="7">
    <source>
        <dbReference type="PROSITE" id="PS50905"/>
    </source>
</evidence>
<dbReference type="PANTHER" id="PTHR43865">
    <property type="entry name" value="RUBRERYTHRIN-RELATED"/>
    <property type="match status" value="1"/>
</dbReference>
<dbReference type="AlphaFoldDB" id="A0AAP2RKT1"/>
<dbReference type="CDD" id="cd01041">
    <property type="entry name" value="Rubrerythrin"/>
    <property type="match status" value="1"/>
</dbReference>
<evidence type="ECO:0000313" key="9">
    <source>
        <dbReference type="Proteomes" id="UP001299265"/>
    </source>
</evidence>
<evidence type="ECO:0000256" key="1">
    <source>
        <dbReference type="ARBA" id="ARBA00001965"/>
    </source>
</evidence>
<proteinExistence type="predicted"/>
<evidence type="ECO:0000256" key="4">
    <source>
        <dbReference type="ARBA" id="ARBA00022982"/>
    </source>
</evidence>
<dbReference type="InterPro" id="IPR009040">
    <property type="entry name" value="Ferritin-like_diiron"/>
</dbReference>
<keyword evidence="4" id="KW-0249">Electron transport</keyword>
<evidence type="ECO:0000256" key="2">
    <source>
        <dbReference type="ARBA" id="ARBA00022448"/>
    </source>
</evidence>
<name>A0AAP2RKT1_9FIRM</name>
<feature type="domain" description="Ferritin-like diiron" evidence="7">
    <location>
        <begin position="2"/>
        <end position="134"/>
    </location>
</feature>
<keyword evidence="5" id="KW-0408">Iron</keyword>
<dbReference type="InterPro" id="IPR048574">
    <property type="entry name" value="RUBY_RBDX"/>
</dbReference>
<protein>
    <submittedName>
        <fullName evidence="8">Rubrerythrin family protein</fullName>
    </submittedName>
</protein>
<dbReference type="GO" id="GO:0005506">
    <property type="term" value="F:iron ion binding"/>
    <property type="evidence" value="ECO:0007669"/>
    <property type="project" value="InterPro"/>
</dbReference>
<comment type="cofactor">
    <cofactor evidence="1">
        <name>Fe(3+)</name>
        <dbReference type="ChEBI" id="CHEBI:29034"/>
    </cofactor>
</comment>
<dbReference type="InterPro" id="IPR052364">
    <property type="entry name" value="Rubrerythrin"/>
</dbReference>
<dbReference type="Proteomes" id="UP001299265">
    <property type="component" value="Unassembled WGS sequence"/>
</dbReference>
<dbReference type="SUPFAM" id="SSF47240">
    <property type="entry name" value="Ferritin-like"/>
    <property type="match status" value="1"/>
</dbReference>
<reference evidence="8 9" key="1">
    <citation type="submission" date="2021-11" db="EMBL/GenBank/DDBJ databases">
        <title>Lacrimispora sp. nov. NSJ-141 isolated from human feces.</title>
        <authorList>
            <person name="Abdugheni R."/>
        </authorList>
    </citation>
    <scope>NUCLEOTIDE SEQUENCE [LARGE SCALE GENOMIC DNA]</scope>
    <source>
        <strain evidence="8 9">NSJ-141</strain>
    </source>
</reference>
<evidence type="ECO:0000256" key="5">
    <source>
        <dbReference type="ARBA" id="ARBA00023004"/>
    </source>
</evidence>
<dbReference type="PROSITE" id="PS50903">
    <property type="entry name" value="RUBREDOXIN_LIKE"/>
    <property type="match status" value="1"/>
</dbReference>
<comment type="caution">
    <text evidence="8">The sequence shown here is derived from an EMBL/GenBank/DDBJ whole genome shotgun (WGS) entry which is preliminary data.</text>
</comment>
<dbReference type="GO" id="GO:0016491">
    <property type="term" value="F:oxidoreductase activity"/>
    <property type="evidence" value="ECO:0007669"/>
    <property type="project" value="InterPro"/>
</dbReference>
<dbReference type="SUPFAM" id="SSF57802">
    <property type="entry name" value="Rubredoxin-like"/>
    <property type="match status" value="1"/>
</dbReference>
<dbReference type="EMBL" id="JAJNOR010000010">
    <property type="protein sequence ID" value="MCD2493625.1"/>
    <property type="molecule type" value="Genomic_DNA"/>
</dbReference>
<keyword evidence="2" id="KW-0813">Transport</keyword>
<dbReference type="PROSITE" id="PS50905">
    <property type="entry name" value="FERRITIN_LIKE"/>
    <property type="match status" value="1"/>
</dbReference>
<dbReference type="InterPro" id="IPR009078">
    <property type="entry name" value="Ferritin-like_SF"/>
</dbReference>
<dbReference type="Pfam" id="PF21349">
    <property type="entry name" value="RUBY_RBDX"/>
    <property type="match status" value="1"/>
</dbReference>
<dbReference type="PANTHER" id="PTHR43865:SF1">
    <property type="entry name" value="RUBRERYTHRIN-RELATED"/>
    <property type="match status" value="1"/>
</dbReference>
<feature type="domain" description="Rubredoxin-like" evidence="6">
    <location>
        <begin position="141"/>
        <end position="175"/>
    </location>
</feature>
<gene>
    <name evidence="8" type="ORF">LQE92_13510</name>
</gene>
<accession>A0AAP2RKT1</accession>
<keyword evidence="9" id="KW-1185">Reference proteome</keyword>
<sequence length="179" mass="20775">MGFKDCTTYENLRKAYEGELKASTKYRIFGRKARKDGYQQIGNIFEETSWNEMTHAEIWLKLLEGGKIPDTLENLENSCRGESREWRSMYLEFAVTAEEEGYSDIARLFREVAEIERHHDYRFDGLAGNIRDNEAFCKRKDAVWVCLNCGYIHYGACAPEICPVCGCPKGCYQINCENY</sequence>
<dbReference type="Gene3D" id="2.20.28.10">
    <property type="match status" value="1"/>
</dbReference>
<dbReference type="Gene3D" id="1.20.1260.10">
    <property type="match status" value="1"/>
</dbReference>